<dbReference type="Proteomes" id="UP001530377">
    <property type="component" value="Unassembled WGS sequence"/>
</dbReference>
<comment type="caution">
    <text evidence="2">The sequence shown here is derived from an EMBL/GenBank/DDBJ whole genome shotgun (WGS) entry which is preliminary data.</text>
</comment>
<feature type="chain" id="PRO_5044858360" evidence="1">
    <location>
        <begin position="23"/>
        <end position="285"/>
    </location>
</feature>
<evidence type="ECO:0000313" key="3">
    <source>
        <dbReference type="Proteomes" id="UP001530377"/>
    </source>
</evidence>
<evidence type="ECO:0000256" key="1">
    <source>
        <dbReference type="SAM" id="SignalP"/>
    </source>
</evidence>
<proteinExistence type="predicted"/>
<reference evidence="2 3" key="1">
    <citation type="submission" date="2024-10" db="EMBL/GenBank/DDBJ databases">
        <title>Updated reference genomes for cyclostephanoid diatoms.</title>
        <authorList>
            <person name="Roberts W.R."/>
            <person name="Alverson A.J."/>
        </authorList>
    </citation>
    <scope>NUCLEOTIDE SEQUENCE [LARGE SCALE GENOMIC DNA]</scope>
    <source>
        <strain evidence="2 3">AJA228-03</strain>
    </source>
</reference>
<keyword evidence="1" id="KW-0732">Signal</keyword>
<accession>A0ABD3SEG5</accession>
<gene>
    <name evidence="2" type="ORF">ACHAXA_009570</name>
</gene>
<organism evidence="2 3">
    <name type="scientific">Cyclostephanos tholiformis</name>
    <dbReference type="NCBI Taxonomy" id="382380"/>
    <lineage>
        <taxon>Eukaryota</taxon>
        <taxon>Sar</taxon>
        <taxon>Stramenopiles</taxon>
        <taxon>Ochrophyta</taxon>
        <taxon>Bacillariophyta</taxon>
        <taxon>Coscinodiscophyceae</taxon>
        <taxon>Thalassiosirophycidae</taxon>
        <taxon>Stephanodiscales</taxon>
        <taxon>Stephanodiscaceae</taxon>
        <taxon>Cyclostephanos</taxon>
    </lineage>
</organism>
<keyword evidence="3" id="KW-1185">Reference proteome</keyword>
<feature type="signal peptide" evidence="1">
    <location>
        <begin position="1"/>
        <end position="22"/>
    </location>
</feature>
<sequence length="285" mass="31453">MTGSNDAFTILIVAVSFGLGEAFVPPGVVPGNANDYDINRRGRRRRLPQLPFPPPCATIYYPDDDGGLYVDNDTTMTSSFSNESFDPSSFFHVPPPPLEFDSTHHPANDDVVGHDYDDGMDLLVSIAENLPRSTLARLASAFSPPGYDIDITKLNDVRCRYLDWSRMDIEAIVCDDIECNSLLVPVHFPDGCDVMTMTSGRERQDDEIRRRTRSHPSAVVRDCILRNVERLDVGGDDAIRGGRRRTSYSREGEGDVEAKRAMMALKSLGGGGVITDDDDDCELSS</sequence>
<name>A0ABD3SEG5_9STRA</name>
<evidence type="ECO:0000313" key="2">
    <source>
        <dbReference type="EMBL" id="KAL3822688.1"/>
    </source>
</evidence>
<protein>
    <submittedName>
        <fullName evidence="2">Uncharacterized protein</fullName>
    </submittedName>
</protein>
<dbReference type="AlphaFoldDB" id="A0ABD3SEG5"/>
<dbReference type="EMBL" id="JALLPB020000058">
    <property type="protein sequence ID" value="KAL3822688.1"/>
    <property type="molecule type" value="Genomic_DNA"/>
</dbReference>